<evidence type="ECO:0000259" key="6">
    <source>
        <dbReference type="Pfam" id="PF13906"/>
    </source>
</evidence>
<feature type="transmembrane region" description="Helical" evidence="5">
    <location>
        <begin position="316"/>
        <end position="339"/>
    </location>
</feature>
<feature type="transmembrane region" description="Helical" evidence="5">
    <location>
        <begin position="186"/>
        <end position="206"/>
    </location>
</feature>
<dbReference type="GO" id="GO:0000064">
    <property type="term" value="F:L-ornithine transmembrane transporter activity"/>
    <property type="evidence" value="ECO:0007669"/>
    <property type="project" value="TreeGrafter"/>
</dbReference>
<dbReference type="EMBL" id="OU963864">
    <property type="protein sequence ID" value="CAH0387652.1"/>
    <property type="molecule type" value="Genomic_DNA"/>
</dbReference>
<keyword evidence="4 5" id="KW-0472">Membrane</keyword>
<feature type="transmembrane region" description="Helical" evidence="5">
    <location>
        <begin position="159"/>
        <end position="179"/>
    </location>
</feature>
<sequence length="612" mass="66710">MVSFWDSISQRKTFTSIAKEESKLKRVLTTYDLTALSIGSTLGIGIYFLPGAVAKNVAGPSVVLSFVLAAFACVLSGICYAELSSRVPKAGSAYIYAYVTVGELMAFIIGWVVIMEYVIGASSVARGLSVYVDSLFNGTMEATFREVYQIENVPFLSPYFDFFTCAVCIILGIALSVGLKESARMNNVLVVINVTVMLIVIGVGSLEANFHNWALTPKEVPSGFGVGGFFPYGVTGAIAGAATCFYGFVGFDSITTTGEEVENPQRALPLSIILSLTIICVLYCGVAIVLTLMWPYYLQDVNAPLPYVFGQIGWPWVQWVFTIIGGIVGTFASLIGSLLPIPRVVYSMADDGLLFKFLATVHPKFGTPFTATLVTSVIAGVLGGIFNLKQLVDLMSIGTLLAFTLVAVCVLILRYRDEPDENCMLINSEIGESSRLTQVWLGEKTTVKKIFKQLWNWNKLPIPTYLSSAIVTVETVLFVTCSIGLVSLVNYNASLGASNFAVYTIITVSVMIFLLFSISLQPTSLISLQFKAPFVPLLPAISIMFNVYLMLLLDLATWIRFVSWLSVGFVIYFCYGITHSSERKSAIQNQRECSGGYDTLSPNISIVRDPIL</sequence>
<feature type="transmembrane region" description="Helical" evidence="5">
    <location>
        <begin position="465"/>
        <end position="488"/>
    </location>
</feature>
<protein>
    <recommendedName>
        <fullName evidence="6">Cationic amino acid transporter C-terminal domain-containing protein</fullName>
    </recommendedName>
</protein>
<dbReference type="Proteomes" id="UP001152759">
    <property type="component" value="Chromosome 3"/>
</dbReference>
<feature type="transmembrane region" description="Helical" evidence="5">
    <location>
        <begin position="226"/>
        <end position="249"/>
    </location>
</feature>
<dbReference type="PANTHER" id="PTHR43243:SF105">
    <property type="entry name" value="CATIONIC AMINO ACID TRANSPORTER C-TERMINAL DOMAIN-CONTAINING PROTEIN"/>
    <property type="match status" value="1"/>
</dbReference>
<evidence type="ECO:0000256" key="4">
    <source>
        <dbReference type="ARBA" id="ARBA00023136"/>
    </source>
</evidence>
<feature type="transmembrane region" description="Helical" evidence="5">
    <location>
        <begin position="61"/>
        <end position="81"/>
    </location>
</feature>
<dbReference type="PIRSF" id="PIRSF006060">
    <property type="entry name" value="AA_transporter"/>
    <property type="match status" value="1"/>
</dbReference>
<feature type="domain" description="Cationic amino acid transporter C-terminal" evidence="6">
    <location>
        <begin position="530"/>
        <end position="580"/>
    </location>
</feature>
<dbReference type="GO" id="GO:0061459">
    <property type="term" value="F:L-arginine transmembrane transporter activity"/>
    <property type="evidence" value="ECO:0007669"/>
    <property type="project" value="TreeGrafter"/>
</dbReference>
<dbReference type="InterPro" id="IPR002293">
    <property type="entry name" value="AA/rel_permease1"/>
</dbReference>
<dbReference type="InterPro" id="IPR029485">
    <property type="entry name" value="CAT_C"/>
</dbReference>
<evidence type="ECO:0000256" key="2">
    <source>
        <dbReference type="ARBA" id="ARBA00022692"/>
    </source>
</evidence>
<comment type="subcellular location">
    <subcellularLocation>
        <location evidence="1">Membrane</location>
        <topology evidence="1">Multi-pass membrane protein</topology>
    </subcellularLocation>
</comment>
<feature type="transmembrane region" description="Helical" evidence="5">
    <location>
        <begin position="532"/>
        <end position="551"/>
    </location>
</feature>
<dbReference type="Pfam" id="PF13906">
    <property type="entry name" value="AA_permease_C"/>
    <property type="match status" value="1"/>
</dbReference>
<dbReference type="Pfam" id="PF13520">
    <property type="entry name" value="AA_permease_2"/>
    <property type="match status" value="1"/>
</dbReference>
<evidence type="ECO:0000313" key="8">
    <source>
        <dbReference type="Proteomes" id="UP001152759"/>
    </source>
</evidence>
<feature type="transmembrane region" description="Helical" evidence="5">
    <location>
        <begin position="365"/>
        <end position="388"/>
    </location>
</feature>
<dbReference type="GO" id="GO:0015189">
    <property type="term" value="F:L-lysine transmembrane transporter activity"/>
    <property type="evidence" value="ECO:0007669"/>
    <property type="project" value="TreeGrafter"/>
</dbReference>
<dbReference type="PANTHER" id="PTHR43243">
    <property type="entry name" value="INNER MEMBRANE TRANSPORTER YGJI-RELATED"/>
    <property type="match status" value="1"/>
</dbReference>
<keyword evidence="3 5" id="KW-1133">Transmembrane helix</keyword>
<feature type="transmembrane region" description="Helical" evidence="5">
    <location>
        <begin position="394"/>
        <end position="415"/>
    </location>
</feature>
<organism evidence="7 8">
    <name type="scientific">Bemisia tabaci</name>
    <name type="common">Sweetpotato whitefly</name>
    <name type="synonym">Aleurodes tabaci</name>
    <dbReference type="NCBI Taxonomy" id="7038"/>
    <lineage>
        <taxon>Eukaryota</taxon>
        <taxon>Metazoa</taxon>
        <taxon>Ecdysozoa</taxon>
        <taxon>Arthropoda</taxon>
        <taxon>Hexapoda</taxon>
        <taxon>Insecta</taxon>
        <taxon>Pterygota</taxon>
        <taxon>Neoptera</taxon>
        <taxon>Paraneoptera</taxon>
        <taxon>Hemiptera</taxon>
        <taxon>Sternorrhyncha</taxon>
        <taxon>Aleyrodoidea</taxon>
        <taxon>Aleyrodidae</taxon>
        <taxon>Aleyrodinae</taxon>
        <taxon>Bemisia</taxon>
    </lineage>
</organism>
<gene>
    <name evidence="7" type="ORF">BEMITA_LOCUS6643</name>
</gene>
<dbReference type="Gene3D" id="1.20.1740.10">
    <property type="entry name" value="Amino acid/polyamine transporter I"/>
    <property type="match status" value="2"/>
</dbReference>
<evidence type="ECO:0000313" key="7">
    <source>
        <dbReference type="EMBL" id="CAH0387652.1"/>
    </source>
</evidence>
<feature type="transmembrane region" description="Helical" evidence="5">
    <location>
        <begin position="93"/>
        <end position="114"/>
    </location>
</feature>
<dbReference type="GO" id="GO:0005886">
    <property type="term" value="C:plasma membrane"/>
    <property type="evidence" value="ECO:0007669"/>
    <property type="project" value="TreeGrafter"/>
</dbReference>
<evidence type="ECO:0000256" key="5">
    <source>
        <dbReference type="SAM" id="Phobius"/>
    </source>
</evidence>
<feature type="transmembrane region" description="Helical" evidence="5">
    <location>
        <begin position="500"/>
        <end position="520"/>
    </location>
</feature>
<feature type="transmembrane region" description="Helical" evidence="5">
    <location>
        <begin position="557"/>
        <end position="575"/>
    </location>
</feature>
<dbReference type="FunFam" id="1.20.1740.10:FF:000010">
    <property type="entry name" value="probable cationic amino acid transporter"/>
    <property type="match status" value="1"/>
</dbReference>
<feature type="transmembrane region" description="Helical" evidence="5">
    <location>
        <begin position="28"/>
        <end position="49"/>
    </location>
</feature>
<feature type="transmembrane region" description="Helical" evidence="5">
    <location>
        <begin position="270"/>
        <end position="296"/>
    </location>
</feature>
<keyword evidence="2 5" id="KW-0812">Transmembrane</keyword>
<dbReference type="KEGG" id="btab:109034172"/>
<dbReference type="GO" id="GO:0097638">
    <property type="term" value="P:L-arginine import across plasma membrane"/>
    <property type="evidence" value="ECO:0007669"/>
    <property type="project" value="TreeGrafter"/>
</dbReference>
<dbReference type="AlphaFoldDB" id="A0A9P0F1B5"/>
<proteinExistence type="predicted"/>
<evidence type="ECO:0000256" key="1">
    <source>
        <dbReference type="ARBA" id="ARBA00004141"/>
    </source>
</evidence>
<name>A0A9P0F1B5_BEMTA</name>
<reference evidence="7" key="1">
    <citation type="submission" date="2021-12" db="EMBL/GenBank/DDBJ databases">
        <authorList>
            <person name="King R."/>
        </authorList>
    </citation>
    <scope>NUCLEOTIDE SEQUENCE</scope>
</reference>
<keyword evidence="8" id="KW-1185">Reference proteome</keyword>
<evidence type="ECO:0000256" key="3">
    <source>
        <dbReference type="ARBA" id="ARBA00022989"/>
    </source>
</evidence>
<accession>A0A9P0F1B5</accession>